<dbReference type="PRINTS" id="PR01576">
    <property type="entry name" value="PDEFORMYLASE"/>
</dbReference>
<dbReference type="PANTHER" id="PTHR10458">
    <property type="entry name" value="PEPTIDE DEFORMYLASE"/>
    <property type="match status" value="1"/>
</dbReference>
<dbReference type="EMBL" id="JBHMBK010000012">
    <property type="protein sequence ID" value="MFB9686081.1"/>
    <property type="molecule type" value="Genomic_DNA"/>
</dbReference>
<gene>
    <name evidence="2" type="ORF">ACFFTO_17940</name>
</gene>
<dbReference type="Pfam" id="PF01327">
    <property type="entry name" value="Pep_deformylase"/>
    <property type="match status" value="1"/>
</dbReference>
<dbReference type="Gene3D" id="3.90.45.10">
    <property type="entry name" value="Peptide deformylase"/>
    <property type="match status" value="1"/>
</dbReference>
<comment type="caution">
    <text evidence="2">The sequence shown here is derived from an EMBL/GenBank/DDBJ whole genome shotgun (WGS) entry which is preliminary data.</text>
</comment>
<reference evidence="2 3" key="1">
    <citation type="submission" date="2024-09" db="EMBL/GenBank/DDBJ databases">
        <authorList>
            <person name="Sun Q."/>
            <person name="Mori K."/>
        </authorList>
    </citation>
    <scope>NUCLEOTIDE SEQUENCE [LARGE SCALE GENOMIC DNA]</scope>
    <source>
        <strain evidence="2 3">JCM 13852</strain>
    </source>
</reference>
<evidence type="ECO:0000256" key="1">
    <source>
        <dbReference type="ARBA" id="ARBA00010759"/>
    </source>
</evidence>
<accession>A0ABV5U4P0</accession>
<dbReference type="InterPro" id="IPR036821">
    <property type="entry name" value="Peptide_deformylase_sf"/>
</dbReference>
<comment type="similarity">
    <text evidence="1">Belongs to the polypeptide deformylase family.</text>
</comment>
<dbReference type="Proteomes" id="UP001589535">
    <property type="component" value="Unassembled WGS sequence"/>
</dbReference>
<evidence type="ECO:0000313" key="2">
    <source>
        <dbReference type="EMBL" id="MFB9686081.1"/>
    </source>
</evidence>
<sequence>MVARLNSACDRVAQTHTFGKGMGLAAPQIGIDRSAAIVRTPDGNAITLLNPTIVESGGDVDEQYEGCLSFFDVRGKVPRSTLIHVEHTTIDGLTKITVFERGVARLVAHEVDHLHGTLYIDQMRQGVEPIPVEQYRGTGSTWKY</sequence>
<proteinExistence type="inferred from homology"/>
<dbReference type="PANTHER" id="PTHR10458:SF22">
    <property type="entry name" value="PEPTIDE DEFORMYLASE"/>
    <property type="match status" value="1"/>
</dbReference>
<organism evidence="2 3">
    <name type="scientific">Amycolatopsis plumensis</name>
    <dbReference type="NCBI Taxonomy" id="236508"/>
    <lineage>
        <taxon>Bacteria</taxon>
        <taxon>Bacillati</taxon>
        <taxon>Actinomycetota</taxon>
        <taxon>Actinomycetes</taxon>
        <taxon>Pseudonocardiales</taxon>
        <taxon>Pseudonocardiaceae</taxon>
        <taxon>Amycolatopsis</taxon>
    </lineage>
</organism>
<keyword evidence="3" id="KW-1185">Reference proteome</keyword>
<dbReference type="InterPro" id="IPR023635">
    <property type="entry name" value="Peptide_deformylase"/>
</dbReference>
<protein>
    <submittedName>
        <fullName evidence="2">Peptide deformylase</fullName>
    </submittedName>
</protein>
<name>A0ABV5U4P0_9PSEU</name>
<dbReference type="RefSeq" id="WP_378194687.1">
    <property type="nucleotide sequence ID" value="NZ_JBHMBK010000012.1"/>
</dbReference>
<evidence type="ECO:0000313" key="3">
    <source>
        <dbReference type="Proteomes" id="UP001589535"/>
    </source>
</evidence>
<dbReference type="SUPFAM" id="SSF56420">
    <property type="entry name" value="Peptide deformylase"/>
    <property type="match status" value="1"/>
</dbReference>